<sequence length="325" mass="37693">MKKKKWNRKGNVFIFPGTGEALIQKGRAALEAKDYDQAALFLSEALEYPLAEEGDVKTALLLALYESGRYKSALELCSDMLHKGLGDYYDVLDIYVLILMHEKQYDTIYSTLTALMEEKQLPEEKREYFERLLELSRKMSDSPGTEWKPLFTGKESLREQTLKLMELVHVNIRPYADELTAMLQKADNHPFLQTLVLNVLKEHGVEKPVKVQKFYFEEMIIPARLIDAFEKDYFKDVIQLLEEKLADTNPVLLEQAKEMVKRHFFLLYPFEPDNISPAGWAEATLLLLHAYYEEIEPAIEEETNKDIRLGLAFVRKLDEISSPIM</sequence>
<dbReference type="EMBL" id="WEIO01000001">
    <property type="protein sequence ID" value="KAB7708594.1"/>
    <property type="molecule type" value="Genomic_DNA"/>
</dbReference>
<proteinExistence type="predicted"/>
<protein>
    <recommendedName>
        <fullName evidence="3">Tetratricopeptide repeat protein</fullName>
    </recommendedName>
</protein>
<comment type="caution">
    <text evidence="1">The sequence shown here is derived from an EMBL/GenBank/DDBJ whole genome shotgun (WGS) entry which is preliminary data.</text>
</comment>
<dbReference type="Gene3D" id="1.25.40.10">
    <property type="entry name" value="Tetratricopeptide repeat domain"/>
    <property type="match status" value="1"/>
</dbReference>
<dbReference type="Proteomes" id="UP000429595">
    <property type="component" value="Unassembled WGS sequence"/>
</dbReference>
<dbReference type="SUPFAM" id="SSF48452">
    <property type="entry name" value="TPR-like"/>
    <property type="match status" value="1"/>
</dbReference>
<evidence type="ECO:0000313" key="2">
    <source>
        <dbReference type="Proteomes" id="UP000429595"/>
    </source>
</evidence>
<dbReference type="AlphaFoldDB" id="A0A6I1FPI9"/>
<gene>
    <name evidence="1" type="ORF">F9802_00080</name>
</gene>
<dbReference type="RefSeq" id="WP_152149120.1">
    <property type="nucleotide sequence ID" value="NZ_WEIO01000001.1"/>
</dbReference>
<name>A0A6I1FPI9_9BACI</name>
<evidence type="ECO:0000313" key="1">
    <source>
        <dbReference type="EMBL" id="KAB7708594.1"/>
    </source>
</evidence>
<accession>A0A6I1FPI9</accession>
<organism evidence="1 2">
    <name type="scientific">Bacillus aerolatus</name>
    <dbReference type="NCBI Taxonomy" id="2653354"/>
    <lineage>
        <taxon>Bacteria</taxon>
        <taxon>Bacillati</taxon>
        <taxon>Bacillota</taxon>
        <taxon>Bacilli</taxon>
        <taxon>Bacillales</taxon>
        <taxon>Bacillaceae</taxon>
        <taxon>Bacillus</taxon>
    </lineage>
</organism>
<reference evidence="1 2" key="1">
    <citation type="submission" date="2019-10" db="EMBL/GenBank/DDBJ databases">
        <title>Bacillus aerolatum sp. nov., isolated from bioaerosol of sport playgrounds.</title>
        <authorList>
            <person name="Chen P."/>
            <person name="Zhang G."/>
        </authorList>
    </citation>
    <scope>NUCLEOTIDE SEQUENCE [LARGE SCALE GENOMIC DNA]</scope>
    <source>
        <strain evidence="1 2">CX253</strain>
    </source>
</reference>
<dbReference type="InterPro" id="IPR011990">
    <property type="entry name" value="TPR-like_helical_dom_sf"/>
</dbReference>
<evidence type="ECO:0008006" key="3">
    <source>
        <dbReference type="Google" id="ProtNLM"/>
    </source>
</evidence>
<keyword evidence="2" id="KW-1185">Reference proteome</keyword>